<comment type="caution">
    <text evidence="2">The sequence shown here is derived from an EMBL/GenBank/DDBJ whole genome shotgun (WGS) entry which is preliminary data.</text>
</comment>
<dbReference type="AlphaFoldDB" id="A0ABC8S949"/>
<reference evidence="2 3" key="1">
    <citation type="submission" date="2024-02" db="EMBL/GenBank/DDBJ databases">
        <authorList>
            <person name="Vignale AGUSTIN F."/>
            <person name="Sosa J E."/>
            <person name="Modenutti C."/>
        </authorList>
    </citation>
    <scope>NUCLEOTIDE SEQUENCE [LARGE SCALE GENOMIC DNA]</scope>
</reference>
<dbReference type="Proteomes" id="UP001642360">
    <property type="component" value="Unassembled WGS sequence"/>
</dbReference>
<sequence length="98" mass="10981">DIGVVASGDFKCSSEEISKGGNSWKRGEEVKKSIGFVKRVGVYLNGCRHRCRVQRLESGEDEEEKKRKARAGAGAGAHGKRKAKWTLDLEFFKRKKII</sequence>
<organism evidence="2 3">
    <name type="scientific">Ilex paraguariensis</name>
    <name type="common">yerba mate</name>
    <dbReference type="NCBI Taxonomy" id="185542"/>
    <lineage>
        <taxon>Eukaryota</taxon>
        <taxon>Viridiplantae</taxon>
        <taxon>Streptophyta</taxon>
        <taxon>Embryophyta</taxon>
        <taxon>Tracheophyta</taxon>
        <taxon>Spermatophyta</taxon>
        <taxon>Magnoliopsida</taxon>
        <taxon>eudicotyledons</taxon>
        <taxon>Gunneridae</taxon>
        <taxon>Pentapetalae</taxon>
        <taxon>asterids</taxon>
        <taxon>campanulids</taxon>
        <taxon>Aquifoliales</taxon>
        <taxon>Aquifoliaceae</taxon>
        <taxon>Ilex</taxon>
    </lineage>
</organism>
<accession>A0ABC8S949</accession>
<gene>
    <name evidence="2" type="ORF">ILEXP_LOCUS21986</name>
</gene>
<evidence type="ECO:0000313" key="3">
    <source>
        <dbReference type="Proteomes" id="UP001642360"/>
    </source>
</evidence>
<dbReference type="EMBL" id="CAUOFW020002436">
    <property type="protein sequence ID" value="CAK9153697.1"/>
    <property type="molecule type" value="Genomic_DNA"/>
</dbReference>
<evidence type="ECO:0000256" key="1">
    <source>
        <dbReference type="SAM" id="MobiDB-lite"/>
    </source>
</evidence>
<evidence type="ECO:0000313" key="2">
    <source>
        <dbReference type="EMBL" id="CAK9153697.1"/>
    </source>
</evidence>
<name>A0ABC8S949_9AQUA</name>
<feature type="non-terminal residue" evidence="2">
    <location>
        <position position="1"/>
    </location>
</feature>
<keyword evidence="3" id="KW-1185">Reference proteome</keyword>
<proteinExistence type="predicted"/>
<feature type="region of interest" description="Disordered" evidence="1">
    <location>
        <begin position="57"/>
        <end position="81"/>
    </location>
</feature>
<protein>
    <submittedName>
        <fullName evidence="2">Uncharacterized protein</fullName>
    </submittedName>
</protein>